<keyword evidence="1" id="KW-1133">Transmembrane helix</keyword>
<organism evidence="3 4">
    <name type="scientific">Pseudonocardia alaniniphila</name>
    <dbReference type="NCBI Taxonomy" id="75291"/>
    <lineage>
        <taxon>Bacteria</taxon>
        <taxon>Bacillati</taxon>
        <taxon>Actinomycetota</taxon>
        <taxon>Actinomycetes</taxon>
        <taxon>Pseudonocardiales</taxon>
        <taxon>Pseudonocardiaceae</taxon>
        <taxon>Pseudonocardia</taxon>
    </lineage>
</organism>
<dbReference type="RefSeq" id="WP_241035872.1">
    <property type="nucleotide sequence ID" value="NZ_BAAAJF010000078.1"/>
</dbReference>
<feature type="domain" description="DUF1206" evidence="2">
    <location>
        <begin position="202"/>
        <end position="270"/>
    </location>
</feature>
<evidence type="ECO:0000256" key="1">
    <source>
        <dbReference type="SAM" id="Phobius"/>
    </source>
</evidence>
<keyword evidence="4" id="KW-1185">Reference proteome</keyword>
<reference evidence="3 4" key="1">
    <citation type="submission" date="2022-03" db="EMBL/GenBank/DDBJ databases">
        <title>Pseudonocardia alaer sp. nov., a novel actinomycete isolated from reed forest soil.</title>
        <authorList>
            <person name="Wang L."/>
        </authorList>
    </citation>
    <scope>NUCLEOTIDE SEQUENCE [LARGE SCALE GENOMIC DNA]</scope>
    <source>
        <strain evidence="3 4">Y-16303</strain>
    </source>
</reference>
<comment type="caution">
    <text evidence="3">The sequence shown here is derived from an EMBL/GenBank/DDBJ whole genome shotgun (WGS) entry which is preliminary data.</text>
</comment>
<evidence type="ECO:0000259" key="2">
    <source>
        <dbReference type="Pfam" id="PF06724"/>
    </source>
</evidence>
<proteinExistence type="predicted"/>
<feature type="transmembrane region" description="Helical" evidence="1">
    <location>
        <begin position="68"/>
        <end position="89"/>
    </location>
</feature>
<protein>
    <submittedName>
        <fullName evidence="3">DUF1206 domain-containing protein</fullName>
    </submittedName>
</protein>
<dbReference type="InterPro" id="IPR009597">
    <property type="entry name" value="DUF1206"/>
</dbReference>
<feature type="transmembrane region" description="Helical" evidence="1">
    <location>
        <begin position="110"/>
        <end position="132"/>
    </location>
</feature>
<feature type="domain" description="DUF1206" evidence="2">
    <location>
        <begin position="27"/>
        <end position="95"/>
    </location>
</feature>
<feature type="transmembrane region" description="Helical" evidence="1">
    <location>
        <begin position="205"/>
        <end position="225"/>
    </location>
</feature>
<accession>A0ABS9TC39</accession>
<evidence type="ECO:0000313" key="4">
    <source>
        <dbReference type="Proteomes" id="UP001299970"/>
    </source>
</evidence>
<dbReference type="Proteomes" id="UP001299970">
    <property type="component" value="Unassembled WGS sequence"/>
</dbReference>
<sequence length="273" mass="27953">MTSAAESTSRSARQAANNRAVKIGARLGIGAYGVTHVLIAVLALQVAFGNRGERADQAGAFQDLAQQPFGRVLLWVVVIGFVAVVLWRLEQAIWGFAYESDRTKKLRNRVTSAANAVVFAVLAALAATTAAGSGGGGGGGQGPTAGVLGLPGGQLIVGAVGIGIVVVGAVKIVEGGQKKFLEDMSLPASTAQRATVERTGQVGSVAKGITIALIGVLVVVAAVRFRPEEASGLDVALKTLAAQPFGPYLLAVIAIGLAAYGVFCFFDARYHRV</sequence>
<gene>
    <name evidence="3" type="ORF">MMF94_09145</name>
</gene>
<dbReference type="EMBL" id="JAKXMK010000007">
    <property type="protein sequence ID" value="MCH6165846.1"/>
    <property type="molecule type" value="Genomic_DNA"/>
</dbReference>
<name>A0ABS9TC39_9PSEU</name>
<dbReference type="Pfam" id="PF06724">
    <property type="entry name" value="DUF1206"/>
    <property type="match status" value="3"/>
</dbReference>
<keyword evidence="1" id="KW-0812">Transmembrane</keyword>
<evidence type="ECO:0000313" key="3">
    <source>
        <dbReference type="EMBL" id="MCH6165846.1"/>
    </source>
</evidence>
<feature type="transmembrane region" description="Helical" evidence="1">
    <location>
        <begin position="29"/>
        <end position="48"/>
    </location>
</feature>
<feature type="domain" description="DUF1206" evidence="2">
    <location>
        <begin position="112"/>
        <end position="175"/>
    </location>
</feature>
<feature type="transmembrane region" description="Helical" evidence="1">
    <location>
        <begin position="152"/>
        <end position="173"/>
    </location>
</feature>
<keyword evidence="1" id="KW-0472">Membrane</keyword>
<feature type="transmembrane region" description="Helical" evidence="1">
    <location>
        <begin position="245"/>
        <end position="266"/>
    </location>
</feature>